<reference evidence="1 2" key="1">
    <citation type="submission" date="2019-10" db="EMBL/GenBank/DDBJ databases">
        <title>Three novel species isolated from a subtropical stream in China.</title>
        <authorList>
            <person name="Lu H."/>
        </authorList>
    </citation>
    <scope>NUCLEOTIDE SEQUENCE [LARGE SCALE GENOMIC DNA]</scope>
    <source>
        <strain evidence="1 2">FT13W</strain>
    </source>
</reference>
<proteinExistence type="predicted"/>
<evidence type="ECO:0000313" key="2">
    <source>
        <dbReference type="Proteomes" id="UP000468717"/>
    </source>
</evidence>
<organism evidence="1 2">
    <name type="scientific">Janthinobacterium violaceinigrum</name>
    <dbReference type="NCBI Taxonomy" id="2654252"/>
    <lineage>
        <taxon>Bacteria</taxon>
        <taxon>Pseudomonadati</taxon>
        <taxon>Pseudomonadota</taxon>
        <taxon>Betaproteobacteria</taxon>
        <taxon>Burkholderiales</taxon>
        <taxon>Oxalobacteraceae</taxon>
        <taxon>Janthinobacterium</taxon>
    </lineage>
</organism>
<dbReference type="EMBL" id="WFLI01000003">
    <property type="protein sequence ID" value="KAB8066247.1"/>
    <property type="molecule type" value="Genomic_DNA"/>
</dbReference>
<name>A0A6I1IFV7_9BURK</name>
<gene>
    <name evidence="1" type="ORF">GCN75_03360</name>
</gene>
<comment type="caution">
    <text evidence="1">The sequence shown here is derived from an EMBL/GenBank/DDBJ whole genome shotgun (WGS) entry which is preliminary data.</text>
</comment>
<accession>A0A6I1IFV7</accession>
<keyword evidence="2" id="KW-1185">Reference proteome</keyword>
<evidence type="ECO:0000313" key="1">
    <source>
        <dbReference type="EMBL" id="KAB8066247.1"/>
    </source>
</evidence>
<dbReference type="Proteomes" id="UP000468717">
    <property type="component" value="Unassembled WGS sequence"/>
</dbReference>
<dbReference type="RefSeq" id="WP_152281346.1">
    <property type="nucleotide sequence ID" value="NZ_WFLI01000003.1"/>
</dbReference>
<dbReference type="AlphaFoldDB" id="A0A6I1IFV7"/>
<sequence length="63" mass="7280">MTFNIEEFRTAYKSWKAATERYDEHIEKMIAGAATMDAEMEAIIDDLKVKHAEFMRAGTPVIR</sequence>
<protein>
    <submittedName>
        <fullName evidence="1">Uncharacterized protein</fullName>
    </submittedName>
</protein>